<evidence type="ECO:0000313" key="2">
    <source>
        <dbReference type="Proteomes" id="UP000585422"/>
    </source>
</evidence>
<dbReference type="AlphaFoldDB" id="A0A7K7NEX5"/>
<feature type="non-terminal residue" evidence="1">
    <location>
        <position position="68"/>
    </location>
</feature>
<keyword evidence="2" id="KW-1185">Reference proteome</keyword>
<dbReference type="EMBL" id="VZSQ01000105">
    <property type="protein sequence ID" value="NWZ53855.1"/>
    <property type="molecule type" value="Genomic_DNA"/>
</dbReference>
<sequence>MMVDKMVDELLRMCQTLSRNSFMPRLKPAVVLRSALEGWSLCKDDAAYNLLVPLNPPRGHSFHLELGN</sequence>
<proteinExistence type="predicted"/>
<gene>
    <name evidence="1" type="primary">Itpripl1_5</name>
    <name evidence="1" type="ORF">HALALB_R16751</name>
</gene>
<evidence type="ECO:0000313" key="1">
    <source>
        <dbReference type="EMBL" id="NWZ53855.1"/>
    </source>
</evidence>
<accession>A0A7K7NEX5</accession>
<name>A0A7K7NEX5_HALAL</name>
<dbReference type="OrthoDB" id="9034619at2759"/>
<dbReference type="Proteomes" id="UP000585422">
    <property type="component" value="Unassembled WGS sequence"/>
</dbReference>
<reference evidence="1 2" key="1">
    <citation type="submission" date="2019-09" db="EMBL/GenBank/DDBJ databases">
        <title>Bird 10,000 Genomes (B10K) Project - Family phase.</title>
        <authorList>
            <person name="Zhang G."/>
        </authorList>
    </citation>
    <scope>NUCLEOTIDE SEQUENCE [LARGE SCALE GENOMIC DNA]</scope>
    <source>
        <strain evidence="1">OUT-0040</strain>
        <tissue evidence="1">Blood</tissue>
    </source>
</reference>
<protein>
    <submittedName>
        <fullName evidence="1">IPIL1 protein</fullName>
    </submittedName>
</protein>
<feature type="non-terminal residue" evidence="1">
    <location>
        <position position="1"/>
    </location>
</feature>
<comment type="caution">
    <text evidence="1">The sequence shown here is derived from an EMBL/GenBank/DDBJ whole genome shotgun (WGS) entry which is preliminary data.</text>
</comment>
<organism evidence="1 2">
    <name type="scientific">Haliaeetus albicilla</name>
    <name type="common">White-tailed sea-eagle</name>
    <name type="synonym">Falco albicilla</name>
    <dbReference type="NCBI Taxonomy" id="8969"/>
    <lineage>
        <taxon>Eukaryota</taxon>
        <taxon>Metazoa</taxon>
        <taxon>Chordata</taxon>
        <taxon>Craniata</taxon>
        <taxon>Vertebrata</taxon>
        <taxon>Euteleostomi</taxon>
        <taxon>Archelosauria</taxon>
        <taxon>Archosauria</taxon>
        <taxon>Dinosauria</taxon>
        <taxon>Saurischia</taxon>
        <taxon>Theropoda</taxon>
        <taxon>Coelurosauria</taxon>
        <taxon>Aves</taxon>
        <taxon>Neognathae</taxon>
        <taxon>Neoaves</taxon>
        <taxon>Telluraves</taxon>
        <taxon>Accipitrimorphae</taxon>
        <taxon>Accipitriformes</taxon>
        <taxon>Accipitridae</taxon>
        <taxon>Accipitrinae</taxon>
        <taxon>Haliaeetus</taxon>
    </lineage>
</organism>